<evidence type="ECO:0000313" key="3">
    <source>
        <dbReference type="EMBL" id="CAN99528.1"/>
    </source>
</evidence>
<feature type="compositionally biased region" description="Polar residues" evidence="2">
    <location>
        <begin position="45"/>
        <end position="56"/>
    </location>
</feature>
<dbReference type="KEGG" id="scl:sce9355"/>
<dbReference type="EMBL" id="AM746676">
    <property type="protein sequence ID" value="CAN99528.1"/>
    <property type="molecule type" value="Genomic_DNA"/>
</dbReference>
<feature type="region of interest" description="Disordered" evidence="2">
    <location>
        <begin position="481"/>
        <end position="509"/>
    </location>
</feature>
<organism evidence="3 4">
    <name type="scientific">Sorangium cellulosum (strain So ce56)</name>
    <name type="common">Polyangium cellulosum (strain So ce56)</name>
    <dbReference type="NCBI Taxonomy" id="448385"/>
    <lineage>
        <taxon>Bacteria</taxon>
        <taxon>Pseudomonadati</taxon>
        <taxon>Myxococcota</taxon>
        <taxon>Polyangia</taxon>
        <taxon>Polyangiales</taxon>
        <taxon>Polyangiaceae</taxon>
        <taxon>Sorangium</taxon>
    </lineage>
</organism>
<feature type="compositionally biased region" description="Basic and acidic residues" evidence="2">
    <location>
        <begin position="14"/>
        <end position="24"/>
    </location>
</feature>
<dbReference type="eggNOG" id="COG3266">
    <property type="taxonomic scope" value="Bacteria"/>
</dbReference>
<accession>A9GHQ0</accession>
<dbReference type="STRING" id="448385.sce9355"/>
<feature type="compositionally biased region" description="Low complexity" evidence="2">
    <location>
        <begin position="260"/>
        <end position="290"/>
    </location>
</feature>
<feature type="compositionally biased region" description="Low complexity" evidence="2">
    <location>
        <begin position="343"/>
        <end position="370"/>
    </location>
</feature>
<dbReference type="PANTHER" id="PTHR12558">
    <property type="entry name" value="CELL DIVISION CYCLE 16,23,27"/>
    <property type="match status" value="1"/>
</dbReference>
<feature type="region of interest" description="Disordered" evidence="2">
    <location>
        <begin position="1"/>
        <end position="461"/>
    </location>
</feature>
<evidence type="ECO:0000313" key="4">
    <source>
        <dbReference type="Proteomes" id="UP000002139"/>
    </source>
</evidence>
<dbReference type="eggNOG" id="COG0457">
    <property type="taxonomic scope" value="Bacteria"/>
</dbReference>
<name>A9GHQ0_SORC5</name>
<feature type="compositionally biased region" description="Pro residues" evidence="2">
    <location>
        <begin position="405"/>
        <end position="421"/>
    </location>
</feature>
<feature type="compositionally biased region" description="Low complexity" evidence="2">
    <location>
        <begin position="498"/>
        <end position="509"/>
    </location>
</feature>
<keyword evidence="4" id="KW-1185">Reference proteome</keyword>
<evidence type="ECO:0000256" key="1">
    <source>
        <dbReference type="PROSITE-ProRule" id="PRU00339"/>
    </source>
</evidence>
<dbReference type="PANTHER" id="PTHR12558:SF13">
    <property type="entry name" value="CELL DIVISION CYCLE PROTEIN 27 HOMOLOG"/>
    <property type="match status" value="1"/>
</dbReference>
<gene>
    <name evidence="3" type="ordered locus">sce9355</name>
</gene>
<dbReference type="InterPro" id="IPR011990">
    <property type="entry name" value="TPR-like_helical_dom_sf"/>
</dbReference>
<sequence length="2239" mass="235154">MKARGCVASAAVAHGDDPQHEASRRPGLPSLSGSPDEGGWEANADNAQMTRASAQPQPGAKTLLVGTSTSKLGAPPSASTPAGDEPLPAAASTPAGDEPLPAAASAPTGGEPLPAAASASTGGEPLPATASPLPPPNPPPLPSPPLPSIPPPLPSPPLASSPPLPPSAPPPGPNKTPAPSVPPPVPSRPPPLIRRKDGSVASGPPAPPPPAPPSLAPPSRPPPPMPPGGRSKTTAAPSGSSPARPPARGPGQRPPSPNRAATQPAPGSAASAGKPAPGSQPGGAAQAIAAFDASTTPMPISVEPTATPLPISVEPTATPLPISVEPSSSPAPISVESIEPALAQSAEPAPVQSAAPAPVQSAAPAPAPSATRTPLPGGAHAPSATRTPLPGGAHAPSATRTPLPGGAPTPGAPRAPLPGGAPTPGATRTPIPGVTPSAAHAPGATPAPSTAAPAQSAAHAATVLHTPSAAHAATVLQAPNAAHAPAHAPAQPPPAPRSQPNAPEAPAQNPQLAAPDLAAELQQRAERLKGSDPVGAARALVELGIHEERVLKNPAAARRSYERARQLSRTLEPALSRVHRVLDARTELALALEVVEDKLRVAETDALRADLLAERARLLQALGRTPESCEAFTEALRLVPLHAASLRGLEIALRRESARGAEQAARDLAAHLDRLSAAYAPGRGRPDGDGQLTAWVHVERAAVLDRKLYKPELALASLEGAIAFDPGPGPVREALRRHLVHHDGIVGLVSALSLEADHESDDDRAARLLYTAARLLIDKIRSPADAVPLLRRASTRAPAGSPTARRVVGELIRLLEANGMLELAANVRQKELALLTDKEAIIHEHVRLAEIYDTLGDAEQAALHATRALDLDPEDSSTRERLDRALQRLGHHAERVEVWTAVANADRPAPVRVAALLRAADISERHLKRRDEALAILRAAWAIEPGNSSVFDALSALLTPDALAVEEDPRGVQARLDLYTQAASATEDPTRKIGLLEKLASIWEDELAQPARAVEEIEKILAIDPERRAAILALQRNAARAGDAQRLARALCAEAELTSSPREQRRLLLRAADVTELRLGDRDRASSLVDRALAIDPADPDALRARVRLDERAGRYEEARRALLKLIQRDPAGDAAFSLWLEVAGLDERRLKRPHSAVESYREAARKRPAHPLPRIEIARLLRETGNYEKLVEVLSSLADEAQRPDDHARLLFQAAEVQELALGRDQDALRLLARADAALASGQHDPAILDAMERIYVRAGGAGVGVGLGAPVAQRPATGARAPSLPGMSASMIASELAGLYARWLERKPPALVDHALRISLALVLADSSPRQAVEILEGLVGVVPNHVPALRMLEQLYRHLEAPTSLATVLRAEADVFTSAAARGGALWEIASLEEQLGPSAALEALARIVKEAPDDAAAHMAILRIAAKANPADPIAPRAQALFASAIRDSRELTPDPIARALYSVEEALLAEAQADADPAAARAALAGFRNALGLWPESVIAARGLDRLAQRLGDRASVIAAQLALADLVLGAPARAMHLVRAAELTAEDASPEGRARALELYESALRADPSCVAAARALARELAGDPQRLTDRLGEALGKAASREAISLLGTEIARSVLQHHGRPGAIDAGVGIAAVRRVIETLPNDAAALLLLARLLTAQRVWLEARDALKRTVAAATDAETKIAAQFLIADLYEGPLANPALAQDALQAVLSLDAQNRPALERLHKLGVTRGDHALALRALGRLVELSPDPGSRVEAALRLADAYRDAGDTAGMVRTLCDAIVSAPGGDTRGWVALARLYRVDTSEGATAYAKALAQLLEVAESRRIPADPRWLTTLGLLESTLLVRPRDGLARLQQAVALPGAPPESRTALGRGLEAAGRNAEAVQVLRDVLTPDPEVFTRLPDLGPALAALEAALAKDGRAEERITVEEVRACLGEVSLDRMARLRGRRVPSEAPYAGAFAGPEMGRLLLPEARSPWIDVALAIAPIAAKAIRFELSNFGISSRERISPRDNHPTRHLAERVGRALGVEAFELYLVPSWQGAARVFPGDPPALVAPTSFMELPELEQTFALARLFARIAVGFTFLDEIPAEATDGLLLASIRTIDPGFGSGAISPPREHAAQQMLPGVQRAIGRRQRKMLEELASTVAVSYDARAFVLGLRRSEHRIGYLLCGDALAAIDYLRRYDRDMARSTEEPRLLLQHPVSNELLRYALSAEAYTERRRAGSIWPAV</sequence>
<feature type="compositionally biased region" description="Pro residues" evidence="2">
    <location>
        <begin position="132"/>
        <end position="192"/>
    </location>
</feature>
<feature type="repeat" description="TPR" evidence="1">
    <location>
        <begin position="842"/>
        <end position="875"/>
    </location>
</feature>
<dbReference type="Gene3D" id="1.25.40.10">
    <property type="entry name" value="Tetratricopeptide repeat domain"/>
    <property type="match status" value="5"/>
</dbReference>
<dbReference type="HOGENOM" id="CLU_001254_0_0_7"/>
<dbReference type="InterPro" id="IPR019734">
    <property type="entry name" value="TPR_rpt"/>
</dbReference>
<dbReference type="Pfam" id="PF13181">
    <property type="entry name" value="TPR_8"/>
    <property type="match status" value="1"/>
</dbReference>
<feature type="compositionally biased region" description="Low complexity" evidence="2">
    <location>
        <begin position="422"/>
        <end position="461"/>
    </location>
</feature>
<protein>
    <submittedName>
        <fullName evidence="3">Cellulose synthase 1 operon protein C</fullName>
    </submittedName>
</protein>
<dbReference type="Proteomes" id="UP000002139">
    <property type="component" value="Chromosome"/>
</dbReference>
<reference evidence="3 4" key="1">
    <citation type="journal article" date="2007" name="Nat. Biotechnol.">
        <title>Complete genome sequence of the myxobacterium Sorangium cellulosum.</title>
        <authorList>
            <person name="Schneiker S."/>
            <person name="Perlova O."/>
            <person name="Kaiser O."/>
            <person name="Gerth K."/>
            <person name="Alici A."/>
            <person name="Altmeyer M.O."/>
            <person name="Bartels D."/>
            <person name="Bekel T."/>
            <person name="Beyer S."/>
            <person name="Bode E."/>
            <person name="Bode H.B."/>
            <person name="Bolten C.J."/>
            <person name="Choudhuri J.V."/>
            <person name="Doss S."/>
            <person name="Elnakady Y.A."/>
            <person name="Frank B."/>
            <person name="Gaigalat L."/>
            <person name="Goesmann A."/>
            <person name="Groeger C."/>
            <person name="Gross F."/>
            <person name="Jelsbak L."/>
            <person name="Jelsbak L."/>
            <person name="Kalinowski J."/>
            <person name="Kegler C."/>
            <person name="Knauber T."/>
            <person name="Konietzny S."/>
            <person name="Kopp M."/>
            <person name="Krause L."/>
            <person name="Krug D."/>
            <person name="Linke B."/>
            <person name="Mahmud T."/>
            <person name="Martinez-Arias R."/>
            <person name="McHardy A.C."/>
            <person name="Merai M."/>
            <person name="Meyer F."/>
            <person name="Mormann S."/>
            <person name="Munoz-Dorado J."/>
            <person name="Perez J."/>
            <person name="Pradella S."/>
            <person name="Rachid S."/>
            <person name="Raddatz G."/>
            <person name="Rosenau F."/>
            <person name="Rueckert C."/>
            <person name="Sasse F."/>
            <person name="Scharfe M."/>
            <person name="Schuster S.C."/>
            <person name="Suen G."/>
            <person name="Treuner-Lange A."/>
            <person name="Velicer G.J."/>
            <person name="Vorholter F.-J."/>
            <person name="Weissman K.J."/>
            <person name="Welch R.D."/>
            <person name="Wenzel S.C."/>
            <person name="Whitworth D.E."/>
            <person name="Wilhelm S."/>
            <person name="Wittmann C."/>
            <person name="Bloecker H."/>
            <person name="Puehler A."/>
            <person name="Mueller R."/>
        </authorList>
    </citation>
    <scope>NUCLEOTIDE SEQUENCE [LARGE SCALE GENOMIC DNA]</scope>
    <source>
        <strain evidence="4">So ce56</strain>
    </source>
</reference>
<evidence type="ECO:0000256" key="2">
    <source>
        <dbReference type="SAM" id="MobiDB-lite"/>
    </source>
</evidence>
<proteinExistence type="predicted"/>
<keyword evidence="1" id="KW-0802">TPR repeat</keyword>
<dbReference type="BioCyc" id="SCEL448385:SCE_RS47835-MONOMER"/>
<feature type="compositionally biased region" description="Pro residues" evidence="2">
    <location>
        <begin position="204"/>
        <end position="227"/>
    </location>
</feature>
<dbReference type="SUPFAM" id="SSF48452">
    <property type="entry name" value="TPR-like"/>
    <property type="match status" value="4"/>
</dbReference>
<feature type="compositionally biased region" description="Pro residues" evidence="2">
    <location>
        <begin position="243"/>
        <end position="257"/>
    </location>
</feature>
<dbReference type="PROSITE" id="PS50005">
    <property type="entry name" value="TPR"/>
    <property type="match status" value="1"/>
</dbReference>
<dbReference type="SMART" id="SM00028">
    <property type="entry name" value="TPR"/>
    <property type="match status" value="5"/>
</dbReference>